<evidence type="ECO:0000313" key="10">
    <source>
        <dbReference type="Proteomes" id="UP001649381"/>
    </source>
</evidence>
<dbReference type="CDD" id="cd06261">
    <property type="entry name" value="TM_PBP2"/>
    <property type="match status" value="1"/>
</dbReference>
<dbReference type="InterPro" id="IPR035906">
    <property type="entry name" value="MetI-like_sf"/>
</dbReference>
<organism evidence="9 10">
    <name type="scientific">Pseudalkalibacillus berkeleyi</name>
    <dbReference type="NCBI Taxonomy" id="1069813"/>
    <lineage>
        <taxon>Bacteria</taxon>
        <taxon>Bacillati</taxon>
        <taxon>Bacillota</taxon>
        <taxon>Bacilli</taxon>
        <taxon>Bacillales</taxon>
        <taxon>Fictibacillaceae</taxon>
        <taxon>Pseudalkalibacillus</taxon>
    </lineage>
</organism>
<comment type="caution">
    <text evidence="9">The sequence shown here is derived from an EMBL/GenBank/DDBJ whole genome shotgun (WGS) entry which is preliminary data.</text>
</comment>
<dbReference type="Gene3D" id="1.10.3720.10">
    <property type="entry name" value="MetI-like"/>
    <property type="match status" value="1"/>
</dbReference>
<accession>A0ABS9GUV7</accession>
<dbReference type="InterPro" id="IPR000515">
    <property type="entry name" value="MetI-like"/>
</dbReference>
<feature type="transmembrane region" description="Helical" evidence="7">
    <location>
        <begin position="73"/>
        <end position="97"/>
    </location>
</feature>
<name>A0ABS9GUV7_9BACL</name>
<gene>
    <name evidence="9" type="ORF">L2716_02700</name>
</gene>
<sequence length="276" mass="31486">MQIHLVKWTKYTLLTIFSLFMSIPLLWMMITSLKTKDEASNNGLSLWVSNPQWSNYLEVFRQSDLYLYISNTLFYAITTAILSVVLALFAAYALTFIQFKGRRLLLIIFIFTMFLPAHMTLIPSYLTLNSLGWLDSYKGLIIPSAVTGFNIFLMYQGLRQIPKSLIESAKVDGASHLRILFQIVAPLTLPSMATLGIIVFTYQYNNYFWPLVVTSSEETKTISIALAEMIQTDGAYGIQWPLIMAANTISILPVMFLFLVLQKLYIRGVMYQGMKD</sequence>
<keyword evidence="2 7" id="KW-0813">Transport</keyword>
<evidence type="ECO:0000256" key="1">
    <source>
        <dbReference type="ARBA" id="ARBA00004651"/>
    </source>
</evidence>
<evidence type="ECO:0000256" key="3">
    <source>
        <dbReference type="ARBA" id="ARBA00022475"/>
    </source>
</evidence>
<feature type="transmembrane region" description="Helical" evidence="7">
    <location>
        <begin position="140"/>
        <end position="158"/>
    </location>
</feature>
<comment type="similarity">
    <text evidence="7">Belongs to the binding-protein-dependent transport system permease family.</text>
</comment>
<evidence type="ECO:0000256" key="4">
    <source>
        <dbReference type="ARBA" id="ARBA00022692"/>
    </source>
</evidence>
<keyword evidence="6 7" id="KW-0472">Membrane</keyword>
<feature type="transmembrane region" description="Helical" evidence="7">
    <location>
        <begin position="104"/>
        <end position="128"/>
    </location>
</feature>
<evidence type="ECO:0000259" key="8">
    <source>
        <dbReference type="PROSITE" id="PS50928"/>
    </source>
</evidence>
<keyword evidence="5 7" id="KW-1133">Transmembrane helix</keyword>
<dbReference type="SUPFAM" id="SSF161098">
    <property type="entry name" value="MetI-like"/>
    <property type="match status" value="1"/>
</dbReference>
<evidence type="ECO:0000313" key="9">
    <source>
        <dbReference type="EMBL" id="MCF6136624.1"/>
    </source>
</evidence>
<dbReference type="PANTHER" id="PTHR43744">
    <property type="entry name" value="ABC TRANSPORTER PERMEASE PROTEIN MG189-RELATED-RELATED"/>
    <property type="match status" value="1"/>
</dbReference>
<feature type="transmembrane region" description="Helical" evidence="7">
    <location>
        <begin position="179"/>
        <end position="202"/>
    </location>
</feature>
<keyword evidence="3" id="KW-1003">Cell membrane</keyword>
<evidence type="ECO:0000256" key="6">
    <source>
        <dbReference type="ARBA" id="ARBA00023136"/>
    </source>
</evidence>
<comment type="subcellular location">
    <subcellularLocation>
        <location evidence="1 7">Cell membrane</location>
        <topology evidence="1 7">Multi-pass membrane protein</topology>
    </subcellularLocation>
</comment>
<feature type="transmembrane region" description="Helical" evidence="7">
    <location>
        <begin position="12"/>
        <end position="30"/>
    </location>
</feature>
<evidence type="ECO:0000256" key="2">
    <source>
        <dbReference type="ARBA" id="ARBA00022448"/>
    </source>
</evidence>
<keyword evidence="10" id="KW-1185">Reference proteome</keyword>
<proteinExistence type="inferred from homology"/>
<dbReference type="Proteomes" id="UP001649381">
    <property type="component" value="Unassembled WGS sequence"/>
</dbReference>
<reference evidence="9 10" key="1">
    <citation type="submission" date="2022-01" db="EMBL/GenBank/DDBJ databases">
        <title>Alkalihalobacillus sp. EGI L200015, a novel bacterium isolated from a salt lake sediment.</title>
        <authorList>
            <person name="Gao L."/>
            <person name="Fang B.-Z."/>
            <person name="Li W.-J."/>
        </authorList>
    </citation>
    <scope>NUCLEOTIDE SEQUENCE [LARGE SCALE GENOMIC DNA]</scope>
    <source>
        <strain evidence="9 10">KCTC 12718</strain>
    </source>
</reference>
<dbReference type="PANTHER" id="PTHR43744:SF12">
    <property type="entry name" value="ABC TRANSPORTER PERMEASE PROTEIN MG189-RELATED"/>
    <property type="match status" value="1"/>
</dbReference>
<dbReference type="Pfam" id="PF00528">
    <property type="entry name" value="BPD_transp_1"/>
    <property type="match status" value="1"/>
</dbReference>
<protein>
    <submittedName>
        <fullName evidence="9">Carbohydrate ABC transporter permease</fullName>
    </submittedName>
</protein>
<evidence type="ECO:0000256" key="5">
    <source>
        <dbReference type="ARBA" id="ARBA00022989"/>
    </source>
</evidence>
<dbReference type="RefSeq" id="WP_236331542.1">
    <property type="nucleotide sequence ID" value="NZ_JAKIJS010000001.1"/>
</dbReference>
<dbReference type="PROSITE" id="PS50928">
    <property type="entry name" value="ABC_TM1"/>
    <property type="match status" value="1"/>
</dbReference>
<keyword evidence="4 7" id="KW-0812">Transmembrane</keyword>
<evidence type="ECO:0000256" key="7">
    <source>
        <dbReference type="RuleBase" id="RU363032"/>
    </source>
</evidence>
<dbReference type="EMBL" id="JAKIJS010000001">
    <property type="protein sequence ID" value="MCF6136624.1"/>
    <property type="molecule type" value="Genomic_DNA"/>
</dbReference>
<feature type="transmembrane region" description="Helical" evidence="7">
    <location>
        <begin position="238"/>
        <end position="261"/>
    </location>
</feature>
<feature type="domain" description="ABC transmembrane type-1" evidence="8">
    <location>
        <begin position="69"/>
        <end position="261"/>
    </location>
</feature>